<evidence type="ECO:0000313" key="3">
    <source>
        <dbReference type="Proteomes" id="UP000299102"/>
    </source>
</evidence>
<dbReference type="Proteomes" id="UP000299102">
    <property type="component" value="Unassembled WGS sequence"/>
</dbReference>
<gene>
    <name evidence="2" type="ORF">EVAR_18008_1</name>
</gene>
<comment type="caution">
    <text evidence="2">The sequence shown here is derived from an EMBL/GenBank/DDBJ whole genome shotgun (WGS) entry which is preliminary data.</text>
</comment>
<dbReference type="AlphaFoldDB" id="A0A4C1Y9S7"/>
<feature type="compositionally biased region" description="Basic and acidic residues" evidence="1">
    <location>
        <begin position="88"/>
        <end position="107"/>
    </location>
</feature>
<feature type="region of interest" description="Disordered" evidence="1">
    <location>
        <begin position="15"/>
        <end position="171"/>
    </location>
</feature>
<keyword evidence="3" id="KW-1185">Reference proteome</keyword>
<organism evidence="2 3">
    <name type="scientific">Eumeta variegata</name>
    <name type="common">Bagworm moth</name>
    <name type="synonym">Eumeta japonica</name>
    <dbReference type="NCBI Taxonomy" id="151549"/>
    <lineage>
        <taxon>Eukaryota</taxon>
        <taxon>Metazoa</taxon>
        <taxon>Ecdysozoa</taxon>
        <taxon>Arthropoda</taxon>
        <taxon>Hexapoda</taxon>
        <taxon>Insecta</taxon>
        <taxon>Pterygota</taxon>
        <taxon>Neoptera</taxon>
        <taxon>Endopterygota</taxon>
        <taxon>Lepidoptera</taxon>
        <taxon>Glossata</taxon>
        <taxon>Ditrysia</taxon>
        <taxon>Tineoidea</taxon>
        <taxon>Psychidae</taxon>
        <taxon>Oiketicinae</taxon>
        <taxon>Eumeta</taxon>
    </lineage>
</organism>
<name>A0A4C1Y9S7_EUMVA</name>
<protein>
    <submittedName>
        <fullName evidence="2">Uncharacterized protein</fullName>
    </submittedName>
</protein>
<feature type="compositionally biased region" description="Low complexity" evidence="1">
    <location>
        <begin position="75"/>
        <end position="87"/>
    </location>
</feature>
<accession>A0A4C1Y9S7</accession>
<reference evidence="2 3" key="1">
    <citation type="journal article" date="2019" name="Commun. Biol.">
        <title>The bagworm genome reveals a unique fibroin gene that provides high tensile strength.</title>
        <authorList>
            <person name="Kono N."/>
            <person name="Nakamura H."/>
            <person name="Ohtoshi R."/>
            <person name="Tomita M."/>
            <person name="Numata K."/>
            <person name="Arakawa K."/>
        </authorList>
    </citation>
    <scope>NUCLEOTIDE SEQUENCE [LARGE SCALE GENOMIC DNA]</scope>
</reference>
<sequence length="355" mass="41308">MMTNKKNIVILLLQKDQLKEDLRKNRRISNVSEEDSSANDNIYTRQHKVTSEDNDDITEEKSSSEEDKKEKVTEEGNNISEINNNAEVNKEKNEDNTSEDASNKPDQDQNFTETGEIKSRNQIEITNESNEDSVLVETKIEDGNEKMSTISELDVPENDKETSSENEDNALQKQINIQKRKRTLKDEKKMAKIKQIQKKNLRVPEVIMNIKMITIKKKSHQKIMIRLNLKEYHTGKKIFHNRLQKQKIIPKERLLRRLRNFKSSKREEYLNHSTEPNESHSSHIIMEVTSVVIKTVEDLLYAHRNTSRHYAPRTTVDLNDTEILLTPKPKFGKMGRTMADHAGGRTQHTILHCLL</sequence>
<evidence type="ECO:0000256" key="1">
    <source>
        <dbReference type="SAM" id="MobiDB-lite"/>
    </source>
</evidence>
<evidence type="ECO:0000313" key="2">
    <source>
        <dbReference type="EMBL" id="GBP71215.1"/>
    </source>
</evidence>
<proteinExistence type="predicted"/>
<feature type="compositionally biased region" description="Basic and acidic residues" evidence="1">
    <location>
        <begin position="59"/>
        <end position="74"/>
    </location>
</feature>
<dbReference type="EMBL" id="BGZK01001100">
    <property type="protein sequence ID" value="GBP71215.1"/>
    <property type="molecule type" value="Genomic_DNA"/>
</dbReference>